<proteinExistence type="predicted"/>
<organism evidence="2 3">
    <name type="scientific">Liparis tanakae</name>
    <name type="common">Tanaka's snailfish</name>
    <dbReference type="NCBI Taxonomy" id="230148"/>
    <lineage>
        <taxon>Eukaryota</taxon>
        <taxon>Metazoa</taxon>
        <taxon>Chordata</taxon>
        <taxon>Craniata</taxon>
        <taxon>Vertebrata</taxon>
        <taxon>Euteleostomi</taxon>
        <taxon>Actinopterygii</taxon>
        <taxon>Neopterygii</taxon>
        <taxon>Teleostei</taxon>
        <taxon>Neoteleostei</taxon>
        <taxon>Acanthomorphata</taxon>
        <taxon>Eupercaria</taxon>
        <taxon>Perciformes</taxon>
        <taxon>Cottioidei</taxon>
        <taxon>Cottales</taxon>
        <taxon>Liparidae</taxon>
        <taxon>Liparis</taxon>
    </lineage>
</organism>
<comment type="caution">
    <text evidence="2">The sequence shown here is derived from an EMBL/GenBank/DDBJ whole genome shotgun (WGS) entry which is preliminary data.</text>
</comment>
<evidence type="ECO:0000313" key="3">
    <source>
        <dbReference type="Proteomes" id="UP000314294"/>
    </source>
</evidence>
<dbReference type="EMBL" id="SRLO01011878">
    <property type="protein sequence ID" value="TNN25693.1"/>
    <property type="molecule type" value="Genomic_DNA"/>
</dbReference>
<protein>
    <submittedName>
        <fullName evidence="2">Uncharacterized protein</fullName>
    </submittedName>
</protein>
<feature type="region of interest" description="Disordered" evidence="1">
    <location>
        <begin position="1"/>
        <end position="22"/>
    </location>
</feature>
<dbReference type="Proteomes" id="UP000314294">
    <property type="component" value="Unassembled WGS sequence"/>
</dbReference>
<gene>
    <name evidence="2" type="ORF">EYF80_064177</name>
</gene>
<accession>A0A4Z2EAF0</accession>
<dbReference type="AlphaFoldDB" id="A0A4Z2EAF0"/>
<evidence type="ECO:0000313" key="2">
    <source>
        <dbReference type="EMBL" id="TNN25693.1"/>
    </source>
</evidence>
<keyword evidence="3" id="KW-1185">Reference proteome</keyword>
<sequence length="22" mass="2599">METWGPEETPTLQRPRAGAWWV</sequence>
<evidence type="ECO:0000256" key="1">
    <source>
        <dbReference type="SAM" id="MobiDB-lite"/>
    </source>
</evidence>
<name>A0A4Z2EAF0_9TELE</name>
<reference evidence="2 3" key="1">
    <citation type="submission" date="2019-03" db="EMBL/GenBank/DDBJ databases">
        <title>First draft genome of Liparis tanakae, snailfish: a comprehensive survey of snailfish specific genes.</title>
        <authorList>
            <person name="Kim W."/>
            <person name="Song I."/>
            <person name="Jeong J.-H."/>
            <person name="Kim D."/>
            <person name="Kim S."/>
            <person name="Ryu S."/>
            <person name="Song J.Y."/>
            <person name="Lee S.K."/>
        </authorList>
    </citation>
    <scope>NUCLEOTIDE SEQUENCE [LARGE SCALE GENOMIC DNA]</scope>
    <source>
        <tissue evidence="2">Muscle</tissue>
    </source>
</reference>